<dbReference type="RefSeq" id="XP_028149149.1">
    <property type="nucleotide sequence ID" value="XM_028293348.1"/>
</dbReference>
<feature type="transmembrane region" description="Helical" evidence="1">
    <location>
        <begin position="37"/>
        <end position="63"/>
    </location>
</feature>
<accession>A0A6P7GH44</accession>
<evidence type="ECO:0000256" key="1">
    <source>
        <dbReference type="SAM" id="Phobius"/>
    </source>
</evidence>
<dbReference type="OrthoDB" id="6779772at2759"/>
<keyword evidence="1" id="KW-0472">Membrane</keyword>
<proteinExistence type="predicted"/>
<dbReference type="KEGG" id="dvv:114342534"/>
<dbReference type="InParanoid" id="A0A6P7GH44"/>
<dbReference type="GeneID" id="114342534"/>
<keyword evidence="1" id="KW-0812">Transmembrane</keyword>
<organism evidence="4">
    <name type="scientific">Diabrotica virgifera virgifera</name>
    <name type="common">western corn rootworm</name>
    <dbReference type="NCBI Taxonomy" id="50390"/>
    <lineage>
        <taxon>Eukaryota</taxon>
        <taxon>Metazoa</taxon>
        <taxon>Ecdysozoa</taxon>
        <taxon>Arthropoda</taxon>
        <taxon>Hexapoda</taxon>
        <taxon>Insecta</taxon>
        <taxon>Pterygota</taxon>
        <taxon>Neoptera</taxon>
        <taxon>Endopterygota</taxon>
        <taxon>Coleoptera</taxon>
        <taxon>Polyphaga</taxon>
        <taxon>Cucujiformia</taxon>
        <taxon>Chrysomeloidea</taxon>
        <taxon>Chrysomelidae</taxon>
        <taxon>Galerucinae</taxon>
        <taxon>Diabroticina</taxon>
        <taxon>Diabroticites</taxon>
        <taxon>Diabrotica</taxon>
    </lineage>
</organism>
<keyword evidence="3" id="KW-1185">Reference proteome</keyword>
<reference evidence="2" key="2">
    <citation type="submission" date="2025-05" db="UniProtKB">
        <authorList>
            <consortium name="EnsemblMetazoa"/>
        </authorList>
    </citation>
    <scope>IDENTIFICATION</scope>
</reference>
<name>A0A6P7GH44_DIAVI</name>
<sequence>MCQILGDSFYTILGTSQRCIRLLRTGLRTFSAERPTATVLLIISFCVTVLPFVTATALMPLTIMLDLSNALSTKGLFYVLYSLFFQVSILMLVIVILFGFAFTIATLATIFHKYNIIPK</sequence>
<reference evidence="4" key="1">
    <citation type="submission" date="2025-04" db="UniProtKB">
        <authorList>
            <consortium name="RefSeq"/>
        </authorList>
    </citation>
    <scope>IDENTIFICATION</scope>
    <source>
        <tissue evidence="4">Whole insect</tissue>
    </source>
</reference>
<evidence type="ECO:0000313" key="3">
    <source>
        <dbReference type="Proteomes" id="UP001652700"/>
    </source>
</evidence>
<evidence type="ECO:0000313" key="2">
    <source>
        <dbReference type="EnsemblMetazoa" id="XP_028149149.1"/>
    </source>
</evidence>
<dbReference type="EnsemblMetazoa" id="XM_028293348.2">
    <property type="protein sequence ID" value="XP_028149149.1"/>
    <property type="gene ID" value="LOC114342534"/>
</dbReference>
<dbReference type="AlphaFoldDB" id="A0A6P7GH44"/>
<feature type="transmembrane region" description="Helical" evidence="1">
    <location>
        <begin position="83"/>
        <end position="111"/>
    </location>
</feature>
<dbReference type="Proteomes" id="UP001652700">
    <property type="component" value="Unplaced"/>
</dbReference>
<keyword evidence="1" id="KW-1133">Transmembrane helix</keyword>
<gene>
    <name evidence="4" type="primary">LOC114342534</name>
</gene>
<protein>
    <submittedName>
        <fullName evidence="4">Uncharacterized protein LOC114342534 isoform X1</fullName>
    </submittedName>
</protein>
<evidence type="ECO:0000313" key="4">
    <source>
        <dbReference type="RefSeq" id="XP_028149149.1"/>
    </source>
</evidence>